<feature type="region of interest" description="Disordered" evidence="1">
    <location>
        <begin position="149"/>
        <end position="184"/>
    </location>
</feature>
<comment type="caution">
    <text evidence="3">The sequence shown here is derived from an EMBL/GenBank/DDBJ whole genome shotgun (WGS) entry which is preliminary data.</text>
</comment>
<evidence type="ECO:0000256" key="1">
    <source>
        <dbReference type="SAM" id="MobiDB-lite"/>
    </source>
</evidence>
<evidence type="ECO:0000313" key="4">
    <source>
        <dbReference type="Proteomes" id="UP001153076"/>
    </source>
</evidence>
<dbReference type="AlphaFoldDB" id="A0A9Q1GSD5"/>
<evidence type="ECO:0000313" key="3">
    <source>
        <dbReference type="EMBL" id="KAJ8424486.1"/>
    </source>
</evidence>
<dbReference type="OrthoDB" id="425619at2759"/>
<organism evidence="3 4">
    <name type="scientific">Carnegiea gigantea</name>
    <dbReference type="NCBI Taxonomy" id="171969"/>
    <lineage>
        <taxon>Eukaryota</taxon>
        <taxon>Viridiplantae</taxon>
        <taxon>Streptophyta</taxon>
        <taxon>Embryophyta</taxon>
        <taxon>Tracheophyta</taxon>
        <taxon>Spermatophyta</taxon>
        <taxon>Magnoliopsida</taxon>
        <taxon>eudicotyledons</taxon>
        <taxon>Gunneridae</taxon>
        <taxon>Pentapetalae</taxon>
        <taxon>Caryophyllales</taxon>
        <taxon>Cactineae</taxon>
        <taxon>Cactaceae</taxon>
        <taxon>Cactoideae</taxon>
        <taxon>Echinocereeae</taxon>
        <taxon>Carnegiea</taxon>
    </lineage>
</organism>
<feature type="domain" description="DUF4283" evidence="2">
    <location>
        <begin position="288"/>
        <end position="354"/>
    </location>
</feature>
<dbReference type="EMBL" id="JAKOGI010001670">
    <property type="protein sequence ID" value="KAJ8424486.1"/>
    <property type="molecule type" value="Genomic_DNA"/>
</dbReference>
<dbReference type="PANTHER" id="PTHR33233">
    <property type="entry name" value="ENDONUCLEASE/EXONUCLEASE/PHOSPHATASE"/>
    <property type="match status" value="1"/>
</dbReference>
<dbReference type="Proteomes" id="UP001153076">
    <property type="component" value="Unassembled WGS sequence"/>
</dbReference>
<accession>A0A9Q1GSD5</accession>
<sequence>MSGNISGSPNPTLESGGVPNRELSQVNLNATLQAIEWVEVQTIIESDLSPAQSIGHQVSSYASLVDPEEGIKCLSKQWSMLGIPIKTDKVTKDKSALSYAKLLIEMPLKGAFPEHIDFINDWDVVVRQKMLGHEEIHCRKKAKIRREWRPVQRGEGQQEVAQQSSIPTPQHTEEGKEQEGFITPKRTVQGSSIHKQIDLVKDQHLKTFLYLMADHEKYAPNHPNTDRTATSVNPARAIASTVTLALVSSYPSLIDPGKDHSLKFIRSAVVNGTKCAKIEQQDVISEVEYWSQAIICRVLGADPPLRVVEGYVRRIWHQYGIDKVVVATKGIYLVRFTSMEDKEAVLRKDVKYWGPDSLSKMGSLLGMPFKSDKHGRDKTFLNYARVLIDMELEGPFPEYVEFINDKDIVMRQQVKYEWMSLRCTHCNMYGHIDMECRKKDVHKNGERWQIVIQGMSRELYSPTVELIIARQEELHPEQFHLVKA</sequence>
<gene>
    <name evidence="3" type="ORF">Cgig2_030694</name>
</gene>
<dbReference type="Pfam" id="PF14111">
    <property type="entry name" value="DUF4283"/>
    <property type="match status" value="1"/>
</dbReference>
<feature type="compositionally biased region" description="Polar residues" evidence="1">
    <location>
        <begin position="1"/>
        <end position="13"/>
    </location>
</feature>
<evidence type="ECO:0000259" key="2">
    <source>
        <dbReference type="Pfam" id="PF14111"/>
    </source>
</evidence>
<proteinExistence type="predicted"/>
<protein>
    <recommendedName>
        <fullName evidence="2">DUF4283 domain-containing protein</fullName>
    </recommendedName>
</protein>
<dbReference type="InterPro" id="IPR025558">
    <property type="entry name" value="DUF4283"/>
</dbReference>
<dbReference type="PANTHER" id="PTHR33233:SF17">
    <property type="entry name" value="DUF4283 DOMAIN-CONTAINING PROTEIN"/>
    <property type="match status" value="1"/>
</dbReference>
<keyword evidence="4" id="KW-1185">Reference proteome</keyword>
<feature type="region of interest" description="Disordered" evidence="1">
    <location>
        <begin position="1"/>
        <end position="20"/>
    </location>
</feature>
<reference evidence="3" key="1">
    <citation type="submission" date="2022-04" db="EMBL/GenBank/DDBJ databases">
        <title>Carnegiea gigantea Genome sequencing and assembly v2.</title>
        <authorList>
            <person name="Copetti D."/>
            <person name="Sanderson M.J."/>
            <person name="Burquez A."/>
            <person name="Wojciechowski M.F."/>
        </authorList>
    </citation>
    <scope>NUCLEOTIDE SEQUENCE</scope>
    <source>
        <strain evidence="3">SGP5-SGP5p</strain>
        <tissue evidence="3">Aerial part</tissue>
    </source>
</reference>
<feature type="compositionally biased region" description="Polar residues" evidence="1">
    <location>
        <begin position="159"/>
        <end position="170"/>
    </location>
</feature>
<name>A0A9Q1GSD5_9CARY</name>